<dbReference type="AlphaFoldDB" id="A0A418W6X1"/>
<keyword evidence="1" id="KW-0732">Signal</keyword>
<protein>
    <submittedName>
        <fullName evidence="3">SCPU domain-containing protein</fullName>
    </submittedName>
</protein>
<sequence length="154" mass="16602">MRALIAFALLATPALAAAQPAPGNRSCSVRVHGLNFGVYDGLTAAPDLSLGRIELRCLPLGSSAGARVTLSTGNSGQYQDRVMTNGPHELRYNLYADPTRRRILGDGTGSTIPLPPRLTREFGPSVFRVFGIIHPRQLVPAGEYTDTIRIDVEF</sequence>
<accession>A0A418W6X1</accession>
<gene>
    <name evidence="3" type="ORF">D3876_18120</name>
</gene>
<dbReference type="OrthoDB" id="7427886at2"/>
<organism evidence="3 4">
    <name type="scientific">Sphingomonas cavernae</name>
    <dbReference type="NCBI Taxonomy" id="2320861"/>
    <lineage>
        <taxon>Bacteria</taxon>
        <taxon>Pseudomonadati</taxon>
        <taxon>Pseudomonadota</taxon>
        <taxon>Alphaproteobacteria</taxon>
        <taxon>Sphingomonadales</taxon>
        <taxon>Sphingomonadaceae</taxon>
        <taxon>Sphingomonas</taxon>
    </lineage>
</organism>
<dbReference type="Pfam" id="PF05229">
    <property type="entry name" value="SCPU"/>
    <property type="match status" value="1"/>
</dbReference>
<evidence type="ECO:0000256" key="1">
    <source>
        <dbReference type="SAM" id="SignalP"/>
    </source>
</evidence>
<evidence type="ECO:0000259" key="2">
    <source>
        <dbReference type="Pfam" id="PF05229"/>
    </source>
</evidence>
<dbReference type="InterPro" id="IPR007893">
    <property type="entry name" value="Spore_coat_U/FanG"/>
</dbReference>
<feature type="chain" id="PRO_5019403420" evidence="1">
    <location>
        <begin position="17"/>
        <end position="154"/>
    </location>
</feature>
<dbReference type="RefSeq" id="WP_119764888.1">
    <property type="nucleotide sequence ID" value="NZ_QYUM01000004.1"/>
</dbReference>
<feature type="signal peptide" evidence="1">
    <location>
        <begin position="1"/>
        <end position="16"/>
    </location>
</feature>
<keyword evidence="4" id="KW-1185">Reference proteome</keyword>
<evidence type="ECO:0000313" key="3">
    <source>
        <dbReference type="EMBL" id="RJF85793.1"/>
    </source>
</evidence>
<evidence type="ECO:0000313" key="4">
    <source>
        <dbReference type="Proteomes" id="UP000286100"/>
    </source>
</evidence>
<dbReference type="EMBL" id="QYUM01000004">
    <property type="protein sequence ID" value="RJF85793.1"/>
    <property type="molecule type" value="Genomic_DNA"/>
</dbReference>
<comment type="caution">
    <text evidence="3">The sequence shown here is derived from an EMBL/GenBank/DDBJ whole genome shotgun (WGS) entry which is preliminary data.</text>
</comment>
<name>A0A418W6X1_9SPHN</name>
<feature type="domain" description="Spore coat protein U/FanG" evidence="2">
    <location>
        <begin position="25"/>
        <end position="150"/>
    </location>
</feature>
<reference evidence="3 4" key="1">
    <citation type="submission" date="2018-09" db="EMBL/GenBank/DDBJ databases">
        <authorList>
            <person name="Zhu H."/>
        </authorList>
    </citation>
    <scope>NUCLEOTIDE SEQUENCE [LARGE SCALE GENOMIC DNA]</scope>
    <source>
        <strain evidence="3 4">K2R01-6</strain>
    </source>
</reference>
<dbReference type="SMART" id="SM00972">
    <property type="entry name" value="SCPU"/>
    <property type="match status" value="1"/>
</dbReference>
<dbReference type="Proteomes" id="UP000286100">
    <property type="component" value="Unassembled WGS sequence"/>
</dbReference>
<proteinExistence type="predicted"/>